<sequence>MKNFILILFIGLSSLYIQAQNNLSGKVTDNNNKPLSNVDVYIGELHKGTSTNENGEYFITNLPNTTVSVTASFIGFQKQTKTIDISLHNTLNFVLNEAVFKMDEVIISTPFNKLQSENVMKVERASIQQLKNKGAATLIEGISSIPGVSQVSTGVGIGKPVIRGLRGNRVLVYSQGLRLENQQFGEEHGLGINESSIESVEVIKGPASLLYGSDALGGVLFFNPLRFADDNTFKLDINQKYLSNTEGSSTSFGFRKSYESWKFLVNSTYQSHSDYKIPSKLRVTNSRFKETVFNTGINYNNKLVSSTLRLNFNNTIIGIPEEIGLQTSTKTHTYPYQDLTNKMISLNTIIFLPNSKIISTFGYTFNDRKEIEEPNTIANPLPALHLKLKTYSYDVKWHLPKLKNFESILGVQGMHQKNKTLGIDVLIPNAQTNDFGVFLTGNYTQNENSFQGGLRFDNRNLATQKNVDTENHVFNAIRKSFKNITASFGYKTTLFGAVTSRFNFAAGFRAPNLAELTSNGVHEGSNRYEIGNNNLQSEHNFQSDVALEYKSTHFEIFANGFYNNINKYIYITPTGAMLNNNYVYNYVQNNAELYGGEFGFHIHPHPVDWLHFNSSYEMVIGKQSNGTYLPLIPANKLTNTLRVELNEKNWLQNAFTAITLESHFKQNKIGDFETPTNQYNLINIGIGGIIKLKKIDFSFNFNVNNLANISYVSHLSRLKVDGIPNIGRNFITSVKFSI</sequence>
<evidence type="ECO:0000256" key="6">
    <source>
        <dbReference type="ARBA" id="ARBA00023136"/>
    </source>
</evidence>
<comment type="subcellular location">
    <subcellularLocation>
        <location evidence="1 8">Cell outer membrane</location>
        <topology evidence="1 8">Multi-pass membrane protein</topology>
    </subcellularLocation>
</comment>
<comment type="similarity">
    <text evidence="8">Belongs to the TonB-dependent receptor family.</text>
</comment>
<dbReference type="EMBL" id="CP013355">
    <property type="protein sequence ID" value="AMC10481.1"/>
    <property type="molecule type" value="Genomic_DNA"/>
</dbReference>
<keyword evidence="6 8" id="KW-0472">Membrane</keyword>
<dbReference type="Pfam" id="PF13715">
    <property type="entry name" value="CarbopepD_reg_2"/>
    <property type="match status" value="1"/>
</dbReference>
<dbReference type="RefSeq" id="WP_068206549.1">
    <property type="nucleotide sequence ID" value="NZ_CP013355.1"/>
</dbReference>
<evidence type="ECO:0000256" key="4">
    <source>
        <dbReference type="ARBA" id="ARBA00022692"/>
    </source>
</evidence>
<evidence type="ECO:0000313" key="11">
    <source>
        <dbReference type="EMBL" id="AMC10481.1"/>
    </source>
</evidence>
<keyword evidence="4 8" id="KW-0812">Transmembrane</keyword>
<dbReference type="KEGG" id="lut:Lupro_04085"/>
<evidence type="ECO:0000256" key="8">
    <source>
        <dbReference type="PROSITE-ProRule" id="PRU01360"/>
    </source>
</evidence>
<protein>
    <submittedName>
        <fullName evidence="11">TonB-dependent receptor</fullName>
    </submittedName>
</protein>
<accession>A0A109RNA3</accession>
<dbReference type="PATRIC" id="fig|1622118.3.peg.867"/>
<proteinExistence type="inferred from homology"/>
<feature type="signal peptide" evidence="9">
    <location>
        <begin position="1"/>
        <end position="19"/>
    </location>
</feature>
<evidence type="ECO:0000313" key="12">
    <source>
        <dbReference type="Proteomes" id="UP000059672"/>
    </source>
</evidence>
<evidence type="ECO:0000259" key="10">
    <source>
        <dbReference type="Pfam" id="PF07715"/>
    </source>
</evidence>
<dbReference type="InterPro" id="IPR039426">
    <property type="entry name" value="TonB-dep_rcpt-like"/>
</dbReference>
<dbReference type="GO" id="GO:0044718">
    <property type="term" value="P:siderophore transmembrane transport"/>
    <property type="evidence" value="ECO:0007669"/>
    <property type="project" value="TreeGrafter"/>
</dbReference>
<evidence type="ECO:0000256" key="2">
    <source>
        <dbReference type="ARBA" id="ARBA00022448"/>
    </source>
</evidence>
<dbReference type="PANTHER" id="PTHR30069">
    <property type="entry name" value="TONB-DEPENDENT OUTER MEMBRANE RECEPTOR"/>
    <property type="match status" value="1"/>
</dbReference>
<dbReference type="SUPFAM" id="SSF49464">
    <property type="entry name" value="Carboxypeptidase regulatory domain-like"/>
    <property type="match status" value="1"/>
</dbReference>
<keyword evidence="3 8" id="KW-1134">Transmembrane beta strand</keyword>
<evidence type="ECO:0000256" key="3">
    <source>
        <dbReference type="ARBA" id="ARBA00022452"/>
    </source>
</evidence>
<dbReference type="AlphaFoldDB" id="A0A109RNA3"/>
<dbReference type="InterPro" id="IPR012910">
    <property type="entry name" value="Plug_dom"/>
</dbReference>
<gene>
    <name evidence="11" type="ORF">Lupro_04085</name>
</gene>
<reference evidence="11 12" key="2">
    <citation type="journal article" date="2016" name="Int. J. Syst. Evol. Microbiol.">
        <title>Lutibacter profundi sp. nov., isolated from a deep-sea hydrothermal system on the Arctic Mid-Ocean Ridge and emended description of the genus Lutibacter.</title>
        <authorList>
            <person name="Le Moine Bauer S."/>
            <person name="Roalkvam I."/>
            <person name="Steen I.H."/>
            <person name="Dahle H."/>
        </authorList>
    </citation>
    <scope>NUCLEOTIDE SEQUENCE [LARGE SCALE GENOMIC DNA]</scope>
    <source>
        <strain evidence="11 12">LP1</strain>
    </source>
</reference>
<dbReference type="GO" id="GO:0009279">
    <property type="term" value="C:cell outer membrane"/>
    <property type="evidence" value="ECO:0007669"/>
    <property type="project" value="UniProtKB-SubCell"/>
</dbReference>
<organism evidence="11 12">
    <name type="scientific">Lutibacter profundi</name>
    <dbReference type="NCBI Taxonomy" id="1622118"/>
    <lineage>
        <taxon>Bacteria</taxon>
        <taxon>Pseudomonadati</taxon>
        <taxon>Bacteroidota</taxon>
        <taxon>Flavobacteriia</taxon>
        <taxon>Flavobacteriales</taxon>
        <taxon>Flavobacteriaceae</taxon>
        <taxon>Lutibacter</taxon>
    </lineage>
</organism>
<dbReference type="SUPFAM" id="SSF56935">
    <property type="entry name" value="Porins"/>
    <property type="match status" value="1"/>
</dbReference>
<dbReference type="Proteomes" id="UP000059672">
    <property type="component" value="Chromosome"/>
</dbReference>
<keyword evidence="5 9" id="KW-0732">Signal</keyword>
<keyword evidence="2 8" id="KW-0813">Transport</keyword>
<dbReference type="Gene3D" id="2.60.40.1120">
    <property type="entry name" value="Carboxypeptidase-like, regulatory domain"/>
    <property type="match status" value="1"/>
</dbReference>
<dbReference type="Gene3D" id="2.40.170.20">
    <property type="entry name" value="TonB-dependent receptor, beta-barrel domain"/>
    <property type="match status" value="1"/>
</dbReference>
<keyword evidence="12" id="KW-1185">Reference proteome</keyword>
<dbReference type="GO" id="GO:0015344">
    <property type="term" value="F:siderophore uptake transmembrane transporter activity"/>
    <property type="evidence" value="ECO:0007669"/>
    <property type="project" value="TreeGrafter"/>
</dbReference>
<evidence type="ECO:0000256" key="5">
    <source>
        <dbReference type="ARBA" id="ARBA00022729"/>
    </source>
</evidence>
<name>A0A109RNA3_9FLAO</name>
<dbReference type="PROSITE" id="PS52016">
    <property type="entry name" value="TONB_DEPENDENT_REC_3"/>
    <property type="match status" value="1"/>
</dbReference>
<reference evidence="12" key="1">
    <citation type="submission" date="2015-12" db="EMBL/GenBank/DDBJ databases">
        <title>Complete genome sequence of Lutibacter profundus strain LP1.</title>
        <authorList>
            <person name="Wissuwa J."/>
            <person name="Le Moine Bauer S."/>
            <person name="Stokke R."/>
            <person name="Dahle H."/>
            <person name="Steen I.H."/>
        </authorList>
    </citation>
    <scope>NUCLEOTIDE SEQUENCE [LARGE SCALE GENOMIC DNA]</scope>
    <source>
        <strain evidence="12">LP1</strain>
    </source>
</reference>
<feature type="domain" description="TonB-dependent receptor plug" evidence="10">
    <location>
        <begin position="121"/>
        <end position="219"/>
    </location>
</feature>
<keyword evidence="7 8" id="KW-0998">Cell outer membrane</keyword>
<dbReference type="InterPro" id="IPR037066">
    <property type="entry name" value="Plug_dom_sf"/>
</dbReference>
<dbReference type="Pfam" id="PF07715">
    <property type="entry name" value="Plug"/>
    <property type="match status" value="1"/>
</dbReference>
<evidence type="ECO:0000256" key="7">
    <source>
        <dbReference type="ARBA" id="ARBA00023237"/>
    </source>
</evidence>
<evidence type="ECO:0000256" key="9">
    <source>
        <dbReference type="SAM" id="SignalP"/>
    </source>
</evidence>
<dbReference type="InterPro" id="IPR036942">
    <property type="entry name" value="Beta-barrel_TonB_sf"/>
</dbReference>
<keyword evidence="11" id="KW-0675">Receptor</keyword>
<dbReference type="InterPro" id="IPR008969">
    <property type="entry name" value="CarboxyPept-like_regulatory"/>
</dbReference>
<dbReference type="STRING" id="1622118.Lupro_04085"/>
<feature type="chain" id="PRO_5007140388" evidence="9">
    <location>
        <begin position="20"/>
        <end position="738"/>
    </location>
</feature>
<evidence type="ECO:0000256" key="1">
    <source>
        <dbReference type="ARBA" id="ARBA00004571"/>
    </source>
</evidence>
<dbReference type="OrthoDB" id="9795928at2"/>
<dbReference type="Gene3D" id="2.170.130.10">
    <property type="entry name" value="TonB-dependent receptor, plug domain"/>
    <property type="match status" value="1"/>
</dbReference>
<dbReference type="PANTHER" id="PTHR30069:SF29">
    <property type="entry name" value="HEMOGLOBIN AND HEMOGLOBIN-HAPTOGLOBIN-BINDING PROTEIN 1-RELATED"/>
    <property type="match status" value="1"/>
</dbReference>